<keyword evidence="3" id="KW-1185">Reference proteome</keyword>
<reference evidence="2 3" key="1">
    <citation type="submission" date="2015-10" db="EMBL/GenBank/DDBJ databases">
        <title>Erysipelothrix larvae sp. LV19 isolated from the larval gut of the rhinoceros beetle, Trypoxylus dichotomus.</title>
        <authorList>
            <person name="Lim S."/>
            <person name="Kim B.-C."/>
        </authorList>
    </citation>
    <scope>NUCLEOTIDE SEQUENCE [LARGE SCALE GENOMIC DNA]</scope>
    <source>
        <strain evidence="2 3">LV19</strain>
    </source>
</reference>
<protein>
    <submittedName>
        <fullName evidence="2">DNA-binding protein</fullName>
    </submittedName>
</protein>
<dbReference type="AlphaFoldDB" id="A0A0X8H1T0"/>
<sequence>MGIHVKLDDVLKRSNMTSKELCEKVGITEANMSLLRTGSVKGVRFQTLNRICYYLDCDVKDILEFDGELGEEL</sequence>
<dbReference type="PANTHER" id="PTHR37301">
    <property type="entry name" value="DNA-BINDING PROTEIN-RELATED"/>
    <property type="match status" value="1"/>
</dbReference>
<evidence type="ECO:0000313" key="3">
    <source>
        <dbReference type="Proteomes" id="UP000063781"/>
    </source>
</evidence>
<gene>
    <name evidence="2" type="ORF">AOC36_11165</name>
</gene>
<feature type="domain" description="HTH cro/C1-type" evidence="1">
    <location>
        <begin position="12"/>
        <end position="62"/>
    </location>
</feature>
<dbReference type="CDD" id="cd00093">
    <property type="entry name" value="HTH_XRE"/>
    <property type="match status" value="1"/>
</dbReference>
<dbReference type="SUPFAM" id="SSF47413">
    <property type="entry name" value="lambda repressor-like DNA-binding domains"/>
    <property type="match status" value="1"/>
</dbReference>
<keyword evidence="2" id="KW-0238">DNA-binding</keyword>
<dbReference type="KEGG" id="erl:AOC36_11165"/>
<dbReference type="STRING" id="1514105.AOC36_11165"/>
<accession>A0A0X8H1T0</accession>
<proteinExistence type="predicted"/>
<dbReference type="GO" id="GO:0003677">
    <property type="term" value="F:DNA binding"/>
    <property type="evidence" value="ECO:0007669"/>
    <property type="project" value="UniProtKB-KW"/>
</dbReference>
<dbReference type="InterPro" id="IPR001387">
    <property type="entry name" value="Cro/C1-type_HTH"/>
</dbReference>
<dbReference type="Proteomes" id="UP000063781">
    <property type="component" value="Chromosome"/>
</dbReference>
<dbReference type="EMBL" id="CP013213">
    <property type="protein sequence ID" value="AMC94510.1"/>
    <property type="molecule type" value="Genomic_DNA"/>
</dbReference>
<dbReference type="Pfam" id="PF13443">
    <property type="entry name" value="HTH_26"/>
    <property type="match status" value="1"/>
</dbReference>
<evidence type="ECO:0000259" key="1">
    <source>
        <dbReference type="PROSITE" id="PS50943"/>
    </source>
</evidence>
<dbReference type="InterPro" id="IPR010982">
    <property type="entry name" value="Lambda_DNA-bd_dom_sf"/>
</dbReference>
<evidence type="ECO:0000313" key="2">
    <source>
        <dbReference type="EMBL" id="AMC94510.1"/>
    </source>
</evidence>
<dbReference type="PROSITE" id="PS50943">
    <property type="entry name" value="HTH_CROC1"/>
    <property type="match status" value="1"/>
</dbReference>
<dbReference type="OrthoDB" id="9805309at2"/>
<dbReference type="Gene3D" id="1.10.260.40">
    <property type="entry name" value="lambda repressor-like DNA-binding domains"/>
    <property type="match status" value="1"/>
</dbReference>
<name>A0A0X8H1T0_9FIRM</name>
<organism evidence="2 3">
    <name type="scientific">Erysipelothrix larvae</name>
    <dbReference type="NCBI Taxonomy" id="1514105"/>
    <lineage>
        <taxon>Bacteria</taxon>
        <taxon>Bacillati</taxon>
        <taxon>Bacillota</taxon>
        <taxon>Erysipelotrichia</taxon>
        <taxon>Erysipelotrichales</taxon>
        <taxon>Erysipelotrichaceae</taxon>
        <taxon>Erysipelothrix</taxon>
    </lineage>
</organism>
<dbReference type="PANTHER" id="PTHR37301:SF1">
    <property type="entry name" value="DNA-BINDING PROTEIN"/>
    <property type="match status" value="1"/>
</dbReference>
<dbReference type="RefSeq" id="WP_067634333.1">
    <property type="nucleotide sequence ID" value="NZ_CP013213.1"/>
</dbReference>